<evidence type="ECO:0000256" key="6">
    <source>
        <dbReference type="SAM" id="Phobius"/>
    </source>
</evidence>
<keyword evidence="5" id="KW-0325">Glycoprotein</keyword>
<dbReference type="Pfam" id="PF07773">
    <property type="entry name" value="TCTN_DUF1619"/>
    <property type="match status" value="2"/>
</dbReference>
<keyword evidence="4" id="KW-0970">Cilium biogenesis/degradation</keyword>
<dbReference type="GO" id="GO:0060271">
    <property type="term" value="P:cilium assembly"/>
    <property type="evidence" value="ECO:0007669"/>
    <property type="project" value="TreeGrafter"/>
</dbReference>
<dbReference type="GO" id="GO:1904491">
    <property type="term" value="P:protein localization to ciliary transition zone"/>
    <property type="evidence" value="ECO:0007669"/>
    <property type="project" value="TreeGrafter"/>
</dbReference>
<dbReference type="Pfam" id="PF25752">
    <property type="entry name" value="DUF1619_N"/>
    <property type="match status" value="1"/>
</dbReference>
<keyword evidence="6" id="KW-0472">Membrane</keyword>
<comment type="subunit">
    <text evidence="2">Part of the tectonic-like complex (also named B9 complex).</text>
</comment>
<evidence type="ECO:0000256" key="3">
    <source>
        <dbReference type="ARBA" id="ARBA00022729"/>
    </source>
</evidence>
<dbReference type="InterPro" id="IPR057724">
    <property type="entry name" value="TCTN1-3_N"/>
</dbReference>
<reference evidence="10" key="1">
    <citation type="journal article" date="2004" name="Nature">
        <title>Genome duplication in the teleost fish Tetraodon nigroviridis reveals the early vertebrate proto-karyotype.</title>
        <authorList>
            <person name="Jaillon O."/>
            <person name="Aury J.-M."/>
            <person name="Brunet F."/>
            <person name="Petit J.-L."/>
            <person name="Stange-Thomann N."/>
            <person name="Mauceli E."/>
            <person name="Bouneau L."/>
            <person name="Fischer C."/>
            <person name="Ozouf-Costaz C."/>
            <person name="Bernot A."/>
            <person name="Nicaud S."/>
            <person name="Jaffe D."/>
            <person name="Fisher S."/>
            <person name="Lutfalla G."/>
            <person name="Dossat C."/>
            <person name="Segurens B."/>
            <person name="Dasilva C."/>
            <person name="Salanoubat M."/>
            <person name="Levy M."/>
            <person name="Boudet N."/>
            <person name="Castellano S."/>
            <person name="Anthouard V."/>
            <person name="Jubin C."/>
            <person name="Castelli V."/>
            <person name="Katinka M."/>
            <person name="Vacherie B."/>
            <person name="Biemont C."/>
            <person name="Skalli Z."/>
            <person name="Cattolico L."/>
            <person name="Poulain J."/>
            <person name="De Berardinis V."/>
            <person name="Cruaud C."/>
            <person name="Duprat S."/>
            <person name="Brottier P."/>
            <person name="Coutanceau J.-P."/>
            <person name="Gouzy J."/>
            <person name="Parra G."/>
            <person name="Lardier G."/>
            <person name="Chapple C."/>
            <person name="McKernan K.J."/>
            <person name="McEwan P."/>
            <person name="Bosak S."/>
            <person name="Kellis M."/>
            <person name="Volff J.-N."/>
            <person name="Guigo R."/>
            <person name="Zody M.C."/>
            <person name="Mesirov J."/>
            <person name="Lindblad-Toh K."/>
            <person name="Birren B."/>
            <person name="Nusbaum C."/>
            <person name="Kahn D."/>
            <person name="Robinson-Rechavi M."/>
            <person name="Laudet V."/>
            <person name="Schachter V."/>
            <person name="Quetier F."/>
            <person name="Saurin W."/>
            <person name="Scarpelli C."/>
            <person name="Wincker P."/>
            <person name="Lander E.S."/>
            <person name="Weissenbach J."/>
            <person name="Roest Crollius H."/>
        </authorList>
    </citation>
    <scope>NUCLEOTIDE SEQUENCE [LARGE SCALE GENOMIC DNA]</scope>
</reference>
<feature type="domain" description="Tectonic-1-3" evidence="7">
    <location>
        <begin position="249"/>
        <end position="394"/>
    </location>
</feature>
<dbReference type="GO" id="GO:0007224">
    <property type="term" value="P:smoothened signaling pathway"/>
    <property type="evidence" value="ECO:0007669"/>
    <property type="project" value="TreeGrafter"/>
</dbReference>
<evidence type="ECO:0000313" key="9">
    <source>
        <dbReference type="Ensembl" id="ENSTNIP00000018944.1"/>
    </source>
</evidence>
<dbReference type="STRING" id="99883.ENSTNIP00000018944"/>
<dbReference type="PANTHER" id="PTHR14611:SF6">
    <property type="entry name" value="TECTONIC-2"/>
    <property type="match status" value="1"/>
</dbReference>
<accession>H3DEK1</accession>
<feature type="domain" description="Tectonic-1-3" evidence="7">
    <location>
        <begin position="405"/>
        <end position="571"/>
    </location>
</feature>
<protein>
    <submittedName>
        <fullName evidence="9">Tectonic family member 2</fullName>
    </submittedName>
</protein>
<keyword evidence="6" id="KW-1133">Transmembrane helix</keyword>
<keyword evidence="10" id="KW-1185">Reference proteome</keyword>
<evidence type="ECO:0000256" key="4">
    <source>
        <dbReference type="ARBA" id="ARBA00022794"/>
    </source>
</evidence>
<evidence type="ECO:0000256" key="1">
    <source>
        <dbReference type="ARBA" id="ARBA00007633"/>
    </source>
</evidence>
<dbReference type="FunCoup" id="H3DEK1">
    <property type="interactions" value="887"/>
</dbReference>
<name>H3DEK1_TETNG</name>
<organism evidence="9 10">
    <name type="scientific">Tetraodon nigroviridis</name>
    <name type="common">Spotted green pufferfish</name>
    <name type="synonym">Chelonodon nigroviridis</name>
    <dbReference type="NCBI Taxonomy" id="99883"/>
    <lineage>
        <taxon>Eukaryota</taxon>
        <taxon>Metazoa</taxon>
        <taxon>Chordata</taxon>
        <taxon>Craniata</taxon>
        <taxon>Vertebrata</taxon>
        <taxon>Euteleostomi</taxon>
        <taxon>Actinopterygii</taxon>
        <taxon>Neopterygii</taxon>
        <taxon>Teleostei</taxon>
        <taxon>Neoteleostei</taxon>
        <taxon>Acanthomorphata</taxon>
        <taxon>Eupercaria</taxon>
        <taxon>Tetraodontiformes</taxon>
        <taxon>Tetradontoidea</taxon>
        <taxon>Tetraodontidae</taxon>
        <taxon>Tetraodon</taxon>
    </lineage>
</organism>
<feature type="domain" description="Tectonic-1-3 N-terminal" evidence="8">
    <location>
        <begin position="128"/>
        <end position="226"/>
    </location>
</feature>
<sequence>VFQPPYLTTTGPSVTTLLLGNTANIYLNLRTVSPLNTTGSVDYPSCLPEKTQWVITETPVGKTATTVHLRLGRSLRLCSENETDTDCCPKPLCVLETLQLSACLGNTPQTSALIQAKIYAQLLPSSDGSDNKTTIPNLYETFGSCPCDLTFQACDIRCCCDKDCSVEELKLFASCLPGPFGGQVSPAADFQCSMQSENSPDWFPFLCVTSPPENNPFLGFFYQGDTITPKSVPSFQRPVFSDLVPNNIYIQGSPMYTSNEQYFTIPQKVLGKCVNGAQVAFLKNFKVRCATLLHSCPTGFPLQTLPVDLRIKIKNGRGDVMDEVAPDLSKIGDSSSIVQVADGVLVCENVTLSLDYKFYWNENGITRVILKRTVGTINIINNVLLSTRYSAAFLNGQVTSEPNSGNPGYQVGRPVIAGSYQNGTENTTMIQRTSVSLWKPVSDGLCSTAAKDPVVFGFNKTSGCLLPVSLQNLTECNFLSYRESVRSMQEALLNATLVARNGKPDPQSLTDWVNIRVIALNSSTETEDRASSCYGIPSHQHIQIWSRVAGTINGVPQRDIVALHVSYSLSEWALDCRGSDVAPCQYPLRTHMFPVTSSVTFVDIPVSTGPPKTRFQINFTEYDCDRNDVCWPELAFPLTRYYTGEPFSQSLAKGLILVFFFIIASVLGTPWRQIRQAWNSAAL</sequence>
<dbReference type="OMA" id="GWFPFLC"/>
<evidence type="ECO:0000256" key="5">
    <source>
        <dbReference type="ARBA" id="ARBA00023180"/>
    </source>
</evidence>
<keyword evidence="3" id="KW-0732">Signal</keyword>
<evidence type="ECO:0000259" key="8">
    <source>
        <dbReference type="Pfam" id="PF25752"/>
    </source>
</evidence>
<reference evidence="9" key="3">
    <citation type="submission" date="2025-09" db="UniProtKB">
        <authorList>
            <consortium name="Ensembl"/>
        </authorList>
    </citation>
    <scope>IDENTIFICATION</scope>
</reference>
<dbReference type="InParanoid" id="H3DEK1"/>
<comment type="similarity">
    <text evidence="1">Belongs to the tectonic family.</text>
</comment>
<dbReference type="GeneTree" id="ENSGT00570000079101"/>
<dbReference type="InterPro" id="IPR040354">
    <property type="entry name" value="TCTN1-3"/>
</dbReference>
<feature type="transmembrane region" description="Helical" evidence="6">
    <location>
        <begin position="651"/>
        <end position="671"/>
    </location>
</feature>
<dbReference type="Proteomes" id="UP000007303">
    <property type="component" value="Unassembled WGS sequence"/>
</dbReference>
<evidence type="ECO:0000259" key="7">
    <source>
        <dbReference type="Pfam" id="PF07773"/>
    </source>
</evidence>
<evidence type="ECO:0000313" key="10">
    <source>
        <dbReference type="Proteomes" id="UP000007303"/>
    </source>
</evidence>
<dbReference type="GO" id="GO:0036038">
    <property type="term" value="C:MKS complex"/>
    <property type="evidence" value="ECO:0007669"/>
    <property type="project" value="TreeGrafter"/>
</dbReference>
<keyword evidence="6" id="KW-0812">Transmembrane</keyword>
<dbReference type="InterPro" id="IPR011677">
    <property type="entry name" value="TCTN1-3_dom"/>
</dbReference>
<proteinExistence type="inferred from homology"/>
<dbReference type="HOGENOM" id="CLU_025134_0_0_1"/>
<evidence type="ECO:0000256" key="2">
    <source>
        <dbReference type="ARBA" id="ARBA00011495"/>
    </source>
</evidence>
<reference evidence="9" key="2">
    <citation type="submission" date="2025-08" db="UniProtKB">
        <authorList>
            <consortium name="Ensembl"/>
        </authorList>
    </citation>
    <scope>IDENTIFICATION</scope>
</reference>
<dbReference type="PANTHER" id="PTHR14611">
    <property type="entry name" value="TECTONIC FAMILY MEMBER"/>
    <property type="match status" value="1"/>
</dbReference>
<dbReference type="AlphaFoldDB" id="H3DEK1"/>
<dbReference type="Ensembl" id="ENSTNIT00000019172.1">
    <property type="protein sequence ID" value="ENSTNIP00000018944.1"/>
    <property type="gene ID" value="ENSTNIG00000015859.1"/>
</dbReference>